<dbReference type="PANTHER" id="PTHR14859:SF1">
    <property type="entry name" value="PGAP2-INTERACTING PROTEIN"/>
    <property type="match status" value="1"/>
</dbReference>
<sequence>MASTQGFNLTCWNTLHGMAIPPNSGATLQSAVGQILQEVNSDVITLQEVDLNQNRSSGVNQVSHIAKLIGANYWAFAPSLIGTPGEKWSAVEGELIYTQDLVIPNQAMYGIGIVSKVKVKSWHRINLGRSAIGMPLLIPGEKRAQFIYVSDEPRSALVAELENGLSISTTHLSFVPGKNVTQLRKIIKWLPSIAGKHILTGDFNLPWGVAAKISRWRDLAPGATYPSWKPNIEFDYILSKDIDIDQVKSLIHKHNGLSDHRALSITLN</sequence>
<dbReference type="AlphaFoldDB" id="A0A0R2P1K2"/>
<dbReference type="InterPro" id="IPR005135">
    <property type="entry name" value="Endo/exonuclease/phosphatase"/>
</dbReference>
<name>A0A0R2P1K2_9ACTN</name>
<dbReference type="EMBL" id="LIAX01000229">
    <property type="protein sequence ID" value="KRO31836.1"/>
    <property type="molecule type" value="Genomic_DNA"/>
</dbReference>
<comment type="caution">
    <text evidence="2">The sequence shown here is derived from an EMBL/GenBank/DDBJ whole genome shotgun (WGS) entry which is preliminary data.</text>
</comment>
<dbReference type="Proteomes" id="UP000054017">
    <property type="component" value="Unassembled WGS sequence"/>
</dbReference>
<accession>A0A0R2P1K2</accession>
<protein>
    <recommendedName>
        <fullName evidence="1">Endonuclease/exonuclease/phosphatase domain-containing protein</fullName>
    </recommendedName>
</protein>
<feature type="domain" description="Endonuclease/exonuclease/phosphatase" evidence="1">
    <location>
        <begin position="12"/>
        <end position="260"/>
    </location>
</feature>
<dbReference type="GO" id="GO:0006506">
    <property type="term" value="P:GPI anchor biosynthetic process"/>
    <property type="evidence" value="ECO:0007669"/>
    <property type="project" value="TreeGrafter"/>
</dbReference>
<reference evidence="2 3" key="1">
    <citation type="submission" date="2015-10" db="EMBL/GenBank/DDBJ databases">
        <title>Metagenome-Assembled Genomes uncover a global brackish microbiome.</title>
        <authorList>
            <person name="Hugerth L.W."/>
            <person name="Larsson J."/>
            <person name="Alneberg J."/>
            <person name="Lindh M.V."/>
            <person name="Legrand C."/>
            <person name="Pinhassi J."/>
            <person name="Andersson A.F."/>
        </authorList>
    </citation>
    <scope>NUCLEOTIDE SEQUENCE [LARGE SCALE GENOMIC DNA]</scope>
    <source>
        <strain evidence="2">BACL2 MAG-121220-bin52</strain>
    </source>
</reference>
<proteinExistence type="predicted"/>
<dbReference type="Pfam" id="PF03372">
    <property type="entry name" value="Exo_endo_phos"/>
    <property type="match status" value="1"/>
</dbReference>
<evidence type="ECO:0000313" key="3">
    <source>
        <dbReference type="Proteomes" id="UP000054017"/>
    </source>
</evidence>
<dbReference type="GO" id="GO:0003824">
    <property type="term" value="F:catalytic activity"/>
    <property type="evidence" value="ECO:0007669"/>
    <property type="project" value="InterPro"/>
</dbReference>
<gene>
    <name evidence="2" type="ORF">ABR65_05685</name>
</gene>
<dbReference type="PANTHER" id="PTHR14859">
    <property type="entry name" value="CALCOFLUOR WHITE HYPERSENSITIVE PROTEIN PRECURSOR"/>
    <property type="match status" value="1"/>
</dbReference>
<evidence type="ECO:0000313" key="2">
    <source>
        <dbReference type="EMBL" id="KRO31836.1"/>
    </source>
</evidence>
<dbReference type="GO" id="GO:0016020">
    <property type="term" value="C:membrane"/>
    <property type="evidence" value="ECO:0007669"/>
    <property type="project" value="GOC"/>
</dbReference>
<dbReference type="Gene3D" id="3.60.10.10">
    <property type="entry name" value="Endonuclease/exonuclease/phosphatase"/>
    <property type="match status" value="1"/>
</dbReference>
<dbReference type="InterPro" id="IPR036691">
    <property type="entry name" value="Endo/exonu/phosph_ase_sf"/>
</dbReference>
<evidence type="ECO:0000259" key="1">
    <source>
        <dbReference type="Pfam" id="PF03372"/>
    </source>
</evidence>
<dbReference type="SUPFAM" id="SSF56219">
    <property type="entry name" value="DNase I-like"/>
    <property type="match status" value="1"/>
</dbReference>
<organism evidence="2 3">
    <name type="scientific">Actinobacteria bacterium BACL2 MAG-121220-bin52</name>
    <dbReference type="NCBI Taxonomy" id="1655573"/>
    <lineage>
        <taxon>Bacteria</taxon>
        <taxon>Bacillati</taxon>
        <taxon>Actinomycetota</taxon>
        <taxon>Actinomycetes</taxon>
        <taxon>Actinomycetes incertae sedis</taxon>
        <taxon>ac1 cluster</taxon>
    </lineage>
</organism>
<dbReference type="InterPro" id="IPR051916">
    <property type="entry name" value="GPI-anchor_lipid_remodeler"/>
</dbReference>